<dbReference type="PROSITE" id="PS50929">
    <property type="entry name" value="ABC_TM1F"/>
    <property type="match status" value="2"/>
</dbReference>
<dbReference type="PANTHER" id="PTHR43394">
    <property type="entry name" value="ATP-DEPENDENT PERMEASE MDL1, MITOCHONDRIAL"/>
    <property type="match status" value="1"/>
</dbReference>
<dbReference type="Gene3D" id="1.20.1560.10">
    <property type="entry name" value="ABC transporter type 1, transmembrane domain"/>
    <property type="match status" value="1"/>
</dbReference>
<sequence>MPKSVVMKAPLANIIVKSRETYSAISFITLFQFADIRDKLAITFGFICAIITGLGFPCGVLIFRNMVNGFLATDFFAQTVYVGTQWFALLGIGLFISGFLQSLFFQISSRRQVRRIRSLYFKAIMRQDVSWFDTQSSGSLISKLSQNVDNIEEGIGTKLGESVQHICSFIAGIVSAFIVRWKLSLVACVMIPVVTLAFTAYGFLMSRFTLKELEAYSQAGAVAGEVLSAVRTVFAFGGEKKEVKRYTDRLREAEAVGVKKCTILGGVLGCVGLSIFSSAALIFWYGVKLILTDEYDAGSVVLVFINVIIGSVCLGHALPNIQYFLTAIASAKEVYGTIKRIPPIDKERPGKILHSFNGNIVFRNLTFAYPLRPEITVLKDFNLELKSGQTVALVGPSGSGKSTIVHLIQRFYDPLEGEILVEGEDIRELDLKAFRFQIGCVQQEPVLFEGTISENIRMGKPGATQDEIEEAAKLANAHDFIIQLPEAYDTRINERGGGMSGGQKQRIAIARALLRKPKLLLLDEATSALDTKSERIVQAALDKASSGRTVLMVAHRLSTVRDADLILVLDEGMIRESGTHEELIAADGLYASMLRSQKEEENQEEKNAADLSDADNDAKRQKKLDGVWRIGDEQDYKRLYKSPIGRVLQMNRPEIPYIIFGCICCLIAGGTQPAFAILFSEVYQIFTMTSEPQYMTKRVSLVAGIMAAIGFARFFSTLGQNYFFGVSGERLTRRVRAALFGAMLEQEVGWFDEEANQPGALTAKLATEASKLKEISGSQLGFILEAIVILVMSVVASFFYCWQMTLLMLVFFPVIILCGIVQGKKMRNTGDLSFDEKSMRIAEEAISTDRTVFTFTLENYFCDRFSKSLGDSMKSSVKDVLTCAIVYALVSCIKDFCFACSFALAAHLIERRAIEITSVFKVFTVLNTGAQSLGRSTSFGPDTGRAKQAAVIVLKILDRIPSIRTNEGFVPQKAFEGNVEFKHVYFRFPNRKDVLVLKGYETMVGERGSQLSGGQKQRIAIARALIRKPSLLLLDEATSALDNESERVVQQALDAATGSRTSLVVAHRLSTVEKADVIVVLHDGRKIEVGTPKSLLEAKGAFYALHNTENAHRS</sequence>
<gene>
    <name evidence="13" type="ORF">CDAUBV1_LOCUS12894</name>
</gene>
<dbReference type="AlphaFoldDB" id="A0AAV2TM19"/>
<evidence type="ECO:0000256" key="5">
    <source>
        <dbReference type="ARBA" id="ARBA00022741"/>
    </source>
</evidence>
<dbReference type="Proteomes" id="UP001497525">
    <property type="component" value="Unassembled WGS sequence"/>
</dbReference>
<dbReference type="PROSITE" id="PS50893">
    <property type="entry name" value="ABC_TRANSPORTER_2"/>
    <property type="match status" value="2"/>
</dbReference>
<keyword evidence="3" id="KW-0813">Transport</keyword>
<dbReference type="InterPro" id="IPR011527">
    <property type="entry name" value="ABC1_TM_dom"/>
</dbReference>
<dbReference type="InterPro" id="IPR003593">
    <property type="entry name" value="AAA+_ATPase"/>
</dbReference>
<keyword evidence="8 10" id="KW-0472">Membrane</keyword>
<feature type="transmembrane region" description="Helical" evidence="10">
    <location>
        <begin position="655"/>
        <end position="679"/>
    </location>
</feature>
<organism evidence="13 14">
    <name type="scientific">Calicophoron daubneyi</name>
    <name type="common">Rumen fluke</name>
    <name type="synonym">Paramphistomum daubneyi</name>
    <dbReference type="NCBI Taxonomy" id="300641"/>
    <lineage>
        <taxon>Eukaryota</taxon>
        <taxon>Metazoa</taxon>
        <taxon>Spiralia</taxon>
        <taxon>Lophotrochozoa</taxon>
        <taxon>Platyhelminthes</taxon>
        <taxon>Trematoda</taxon>
        <taxon>Digenea</taxon>
        <taxon>Plagiorchiida</taxon>
        <taxon>Pronocephalata</taxon>
        <taxon>Paramphistomoidea</taxon>
        <taxon>Paramphistomidae</taxon>
        <taxon>Calicophoron</taxon>
    </lineage>
</organism>
<feature type="domain" description="ABC transmembrane type-1" evidence="12">
    <location>
        <begin position="659"/>
        <end position="945"/>
    </location>
</feature>
<accession>A0AAV2TM19</accession>
<dbReference type="Pfam" id="PF00664">
    <property type="entry name" value="ABC_membrane"/>
    <property type="match status" value="2"/>
</dbReference>
<dbReference type="InterPro" id="IPR017871">
    <property type="entry name" value="ABC_transporter-like_CS"/>
</dbReference>
<dbReference type="GO" id="GO:0005743">
    <property type="term" value="C:mitochondrial inner membrane"/>
    <property type="evidence" value="ECO:0007669"/>
    <property type="project" value="TreeGrafter"/>
</dbReference>
<dbReference type="SMART" id="SM00382">
    <property type="entry name" value="AAA"/>
    <property type="match status" value="2"/>
</dbReference>
<feature type="domain" description="ABC transporter" evidence="11">
    <location>
        <begin position="360"/>
        <end position="596"/>
    </location>
</feature>
<evidence type="ECO:0000313" key="13">
    <source>
        <dbReference type="EMBL" id="CAL5138293.1"/>
    </source>
</evidence>
<dbReference type="CDD" id="cd03249">
    <property type="entry name" value="ABC_MTABC3_MDL1_MDL2"/>
    <property type="match status" value="1"/>
</dbReference>
<keyword evidence="7 10" id="KW-1133">Transmembrane helix</keyword>
<evidence type="ECO:0000256" key="3">
    <source>
        <dbReference type="ARBA" id="ARBA00022448"/>
    </source>
</evidence>
<feature type="transmembrane region" description="Helical" evidence="10">
    <location>
        <begin position="699"/>
        <end position="724"/>
    </location>
</feature>
<feature type="transmembrane region" description="Helical" evidence="10">
    <location>
        <begin position="780"/>
        <end position="800"/>
    </location>
</feature>
<feature type="region of interest" description="Disordered" evidence="9">
    <location>
        <begin position="597"/>
        <end position="618"/>
    </location>
</feature>
<dbReference type="PROSITE" id="PS00211">
    <property type="entry name" value="ABC_TRANSPORTER_1"/>
    <property type="match status" value="2"/>
</dbReference>
<dbReference type="SUPFAM" id="SSF90123">
    <property type="entry name" value="ABC transporter transmembrane region"/>
    <property type="match status" value="2"/>
</dbReference>
<feature type="domain" description="ABC transporter" evidence="11">
    <location>
        <begin position="887"/>
        <end position="1108"/>
    </location>
</feature>
<evidence type="ECO:0000256" key="4">
    <source>
        <dbReference type="ARBA" id="ARBA00022692"/>
    </source>
</evidence>
<evidence type="ECO:0000256" key="2">
    <source>
        <dbReference type="ARBA" id="ARBA00007577"/>
    </source>
</evidence>
<evidence type="ECO:0000256" key="10">
    <source>
        <dbReference type="SAM" id="Phobius"/>
    </source>
</evidence>
<evidence type="ECO:0000256" key="7">
    <source>
        <dbReference type="ARBA" id="ARBA00022989"/>
    </source>
</evidence>
<dbReference type="Gene3D" id="3.40.50.300">
    <property type="entry name" value="P-loop containing nucleotide triphosphate hydrolases"/>
    <property type="match status" value="2"/>
</dbReference>
<name>A0AAV2TM19_CALDB</name>
<keyword evidence="6" id="KW-0067">ATP-binding</keyword>
<dbReference type="EMBL" id="CAXLJL010000489">
    <property type="protein sequence ID" value="CAL5138293.1"/>
    <property type="molecule type" value="Genomic_DNA"/>
</dbReference>
<protein>
    <submittedName>
        <fullName evidence="13">Uncharacterized protein</fullName>
    </submittedName>
</protein>
<dbReference type="InterPro" id="IPR039421">
    <property type="entry name" value="Type_1_exporter"/>
</dbReference>
<evidence type="ECO:0000256" key="6">
    <source>
        <dbReference type="ARBA" id="ARBA00022840"/>
    </source>
</evidence>
<dbReference type="GO" id="GO:0090374">
    <property type="term" value="P:oligopeptide export from mitochondrion"/>
    <property type="evidence" value="ECO:0007669"/>
    <property type="project" value="TreeGrafter"/>
</dbReference>
<feature type="compositionally biased region" description="Basic and acidic residues" evidence="9">
    <location>
        <begin position="597"/>
        <end position="608"/>
    </location>
</feature>
<comment type="subcellular location">
    <subcellularLocation>
        <location evidence="1">Membrane</location>
        <topology evidence="1">Multi-pass membrane protein</topology>
    </subcellularLocation>
</comment>
<dbReference type="CDD" id="cd18577">
    <property type="entry name" value="ABC_6TM_Pgp_ABCB1_D1_like"/>
    <property type="match status" value="1"/>
</dbReference>
<reference evidence="13" key="1">
    <citation type="submission" date="2024-06" db="EMBL/GenBank/DDBJ databases">
        <authorList>
            <person name="Liu X."/>
            <person name="Lenzi L."/>
            <person name="Haldenby T S."/>
            <person name="Uol C."/>
        </authorList>
    </citation>
    <scope>NUCLEOTIDE SEQUENCE</scope>
</reference>
<comment type="caution">
    <text evidence="13">The sequence shown here is derived from an EMBL/GenBank/DDBJ whole genome shotgun (WGS) entry which is preliminary data.</text>
</comment>
<evidence type="ECO:0000256" key="1">
    <source>
        <dbReference type="ARBA" id="ARBA00004141"/>
    </source>
</evidence>
<dbReference type="InterPro" id="IPR027417">
    <property type="entry name" value="P-loop_NTPase"/>
</dbReference>
<keyword evidence="5" id="KW-0547">Nucleotide-binding</keyword>
<comment type="similarity">
    <text evidence="2">Belongs to the ABC transporter superfamily. ABCB family. Multidrug resistance exporter (TC 3.A.1.201) subfamily.</text>
</comment>
<feature type="domain" description="ABC transmembrane type-1" evidence="12">
    <location>
        <begin position="44"/>
        <end position="326"/>
    </location>
</feature>
<dbReference type="GO" id="GO:0016887">
    <property type="term" value="F:ATP hydrolysis activity"/>
    <property type="evidence" value="ECO:0007669"/>
    <property type="project" value="InterPro"/>
</dbReference>
<proteinExistence type="inferred from homology"/>
<feature type="transmembrane region" description="Helical" evidence="10">
    <location>
        <begin position="806"/>
        <end position="823"/>
    </location>
</feature>
<feature type="transmembrane region" description="Helical" evidence="10">
    <location>
        <begin position="40"/>
        <end position="63"/>
    </location>
</feature>
<dbReference type="PANTHER" id="PTHR43394:SF27">
    <property type="entry name" value="ATP-DEPENDENT TRANSLOCASE ABCB1-LIKE"/>
    <property type="match status" value="1"/>
</dbReference>
<feature type="transmembrane region" description="Helical" evidence="10">
    <location>
        <begin position="83"/>
        <end position="105"/>
    </location>
</feature>
<dbReference type="CDD" id="cd18578">
    <property type="entry name" value="ABC_6TM_Pgp_ABCB1_D2_like"/>
    <property type="match status" value="1"/>
</dbReference>
<dbReference type="FunFam" id="3.40.50.300:FF:000205">
    <property type="entry name" value="ABC transporter B family member 4"/>
    <property type="match status" value="1"/>
</dbReference>
<evidence type="ECO:0000256" key="9">
    <source>
        <dbReference type="SAM" id="MobiDB-lite"/>
    </source>
</evidence>
<dbReference type="InterPro" id="IPR003439">
    <property type="entry name" value="ABC_transporter-like_ATP-bd"/>
</dbReference>
<feature type="transmembrane region" description="Helical" evidence="10">
    <location>
        <begin position="297"/>
        <end position="318"/>
    </location>
</feature>
<evidence type="ECO:0000259" key="12">
    <source>
        <dbReference type="PROSITE" id="PS50929"/>
    </source>
</evidence>
<feature type="transmembrane region" description="Helical" evidence="10">
    <location>
        <begin position="261"/>
        <end position="285"/>
    </location>
</feature>
<evidence type="ECO:0000259" key="11">
    <source>
        <dbReference type="PROSITE" id="PS50893"/>
    </source>
</evidence>
<feature type="transmembrane region" description="Helical" evidence="10">
    <location>
        <begin position="183"/>
        <end position="204"/>
    </location>
</feature>
<dbReference type="GO" id="GO:0015421">
    <property type="term" value="F:ABC-type oligopeptide transporter activity"/>
    <property type="evidence" value="ECO:0007669"/>
    <property type="project" value="TreeGrafter"/>
</dbReference>
<evidence type="ECO:0000313" key="14">
    <source>
        <dbReference type="Proteomes" id="UP001497525"/>
    </source>
</evidence>
<keyword evidence="4 10" id="KW-0812">Transmembrane</keyword>
<dbReference type="Pfam" id="PF00005">
    <property type="entry name" value="ABC_tran"/>
    <property type="match status" value="2"/>
</dbReference>
<dbReference type="SUPFAM" id="SSF52540">
    <property type="entry name" value="P-loop containing nucleoside triphosphate hydrolases"/>
    <property type="match status" value="2"/>
</dbReference>
<dbReference type="InterPro" id="IPR036640">
    <property type="entry name" value="ABC1_TM_sf"/>
</dbReference>
<dbReference type="GO" id="GO:0005524">
    <property type="term" value="F:ATP binding"/>
    <property type="evidence" value="ECO:0007669"/>
    <property type="project" value="UniProtKB-KW"/>
</dbReference>
<evidence type="ECO:0000256" key="8">
    <source>
        <dbReference type="ARBA" id="ARBA00023136"/>
    </source>
</evidence>